<proteinExistence type="predicted"/>
<dbReference type="Proteomes" id="UP001497457">
    <property type="component" value="Chromosome 7b"/>
</dbReference>
<keyword evidence="3" id="KW-1185">Reference proteome</keyword>
<dbReference type="Gene3D" id="2.60.210.10">
    <property type="entry name" value="Apoptosis, Tumor Necrosis Factor Receptor Associated Protein 2, Chain A"/>
    <property type="match status" value="1"/>
</dbReference>
<dbReference type="InterPro" id="IPR045005">
    <property type="entry name" value="BPM1-6"/>
</dbReference>
<dbReference type="Pfam" id="PF22486">
    <property type="entry name" value="MATH_2"/>
    <property type="match status" value="1"/>
</dbReference>
<dbReference type="InterPro" id="IPR002083">
    <property type="entry name" value="MATH/TRAF_dom"/>
</dbReference>
<dbReference type="InterPro" id="IPR008974">
    <property type="entry name" value="TRAF-like"/>
</dbReference>
<dbReference type="AlphaFoldDB" id="A0ABC9FRK6"/>
<dbReference type="PROSITE" id="PS50144">
    <property type="entry name" value="MATH"/>
    <property type="match status" value="1"/>
</dbReference>
<dbReference type="SUPFAM" id="SSF49599">
    <property type="entry name" value="TRAF domain-like"/>
    <property type="match status" value="1"/>
</dbReference>
<protein>
    <recommendedName>
        <fullName evidence="1">MATH domain-containing protein</fullName>
    </recommendedName>
</protein>
<gene>
    <name evidence="2" type="ORF">URODEC1_LOCUS108202</name>
</gene>
<dbReference type="EMBL" id="OZ075117">
    <property type="protein sequence ID" value="CAL5080664.1"/>
    <property type="molecule type" value="Genomic_DNA"/>
</dbReference>
<name>A0ABC9FRK6_9POAL</name>
<dbReference type="CDD" id="cd00121">
    <property type="entry name" value="MATH"/>
    <property type="match status" value="1"/>
</dbReference>
<organism evidence="2 3">
    <name type="scientific">Urochloa decumbens</name>
    <dbReference type="NCBI Taxonomy" id="240449"/>
    <lineage>
        <taxon>Eukaryota</taxon>
        <taxon>Viridiplantae</taxon>
        <taxon>Streptophyta</taxon>
        <taxon>Embryophyta</taxon>
        <taxon>Tracheophyta</taxon>
        <taxon>Spermatophyta</taxon>
        <taxon>Magnoliopsida</taxon>
        <taxon>Liliopsida</taxon>
        <taxon>Poales</taxon>
        <taxon>Poaceae</taxon>
        <taxon>PACMAD clade</taxon>
        <taxon>Panicoideae</taxon>
        <taxon>Panicodae</taxon>
        <taxon>Paniceae</taxon>
        <taxon>Melinidinae</taxon>
        <taxon>Urochloa</taxon>
    </lineage>
</organism>
<reference evidence="2" key="1">
    <citation type="submission" date="2024-10" db="EMBL/GenBank/DDBJ databases">
        <authorList>
            <person name="Ryan C."/>
        </authorList>
    </citation>
    <scope>NUCLEOTIDE SEQUENCE [LARGE SCALE GENOMIC DNA]</scope>
</reference>
<accession>A0ABC9FRK6</accession>
<dbReference type="PANTHER" id="PTHR26379">
    <property type="entry name" value="BTB/POZ AND MATH DOMAIN-CONTAINING PROTEIN 1"/>
    <property type="match status" value="1"/>
</dbReference>
<evidence type="ECO:0000313" key="2">
    <source>
        <dbReference type="EMBL" id="CAL5080664.1"/>
    </source>
</evidence>
<evidence type="ECO:0000313" key="3">
    <source>
        <dbReference type="Proteomes" id="UP001497457"/>
    </source>
</evidence>
<sequence length="178" mass="20050">MSSSSSVVPPPSFEFTSLRARQVTGSHLLRIYGYSAADRLVLPGRCIGSRSFSAGGRKWELKYYPNGHSSSGKPGAAATVELRRMDRKDDDDGVMAAYRLSILDREGNPAYSYAVGPQRFDKGSKYMHRVNVLATPEERQAALRLVEDDSLTIRCDVSVRRFDKESRIKYYLQKLLDY</sequence>
<dbReference type="PANTHER" id="PTHR26379:SF483">
    <property type="entry name" value="OS11G0619800 PROTEIN"/>
    <property type="match status" value="1"/>
</dbReference>
<feature type="domain" description="MATH" evidence="1">
    <location>
        <begin position="24"/>
        <end position="157"/>
    </location>
</feature>
<evidence type="ECO:0000259" key="1">
    <source>
        <dbReference type="PROSITE" id="PS50144"/>
    </source>
</evidence>